<dbReference type="SUPFAM" id="SSF48239">
    <property type="entry name" value="Terpenoid cyclases/Protein prenyltransferases"/>
    <property type="match status" value="1"/>
</dbReference>
<dbReference type="InterPro" id="IPR051870">
    <property type="entry name" value="Elongin-A_domain"/>
</dbReference>
<evidence type="ECO:0000256" key="1">
    <source>
        <dbReference type="ARBA" id="ARBA00004123"/>
    </source>
</evidence>
<feature type="domain" description="TFIIS N-terminal" evidence="4">
    <location>
        <begin position="490"/>
        <end position="563"/>
    </location>
</feature>
<dbReference type="InterPro" id="IPR003617">
    <property type="entry name" value="TFIIS/CRSP70_N_sub"/>
</dbReference>
<comment type="caution">
    <text evidence="6">The sequence shown here is derived from an EMBL/GenBank/DDBJ whole genome shotgun (WGS) entry which is preliminary data.</text>
</comment>
<dbReference type="PANTHER" id="PTHR15141:SF76">
    <property type="entry name" value="TRANSCRIPTION ELONGATION FACTOR B POLYPEPTIDE 3"/>
    <property type="match status" value="1"/>
</dbReference>
<evidence type="ECO:0000256" key="2">
    <source>
        <dbReference type="ARBA" id="ARBA00023242"/>
    </source>
</evidence>
<evidence type="ECO:0000313" key="6">
    <source>
        <dbReference type="EMBL" id="RQM14832.1"/>
    </source>
</evidence>
<dbReference type="Gene3D" id="1.50.10.20">
    <property type="match status" value="1"/>
</dbReference>
<proteinExistence type="predicted"/>
<dbReference type="GO" id="GO:0005634">
    <property type="term" value="C:nucleus"/>
    <property type="evidence" value="ECO:0007669"/>
    <property type="project" value="UniProtKB-SubCell"/>
</dbReference>
<organism evidence="6 7">
    <name type="scientific">Peronospora effusa</name>
    <dbReference type="NCBI Taxonomy" id="542832"/>
    <lineage>
        <taxon>Eukaryota</taxon>
        <taxon>Sar</taxon>
        <taxon>Stramenopiles</taxon>
        <taxon>Oomycota</taxon>
        <taxon>Peronosporomycetes</taxon>
        <taxon>Peronosporales</taxon>
        <taxon>Peronosporaceae</taxon>
        <taxon>Peronospora</taxon>
    </lineage>
</organism>
<dbReference type="InterPro" id="IPR017923">
    <property type="entry name" value="TFIIS_N"/>
</dbReference>
<dbReference type="PROSITE" id="PS51319">
    <property type="entry name" value="TFIIS_N"/>
    <property type="match status" value="1"/>
</dbReference>
<dbReference type="InterPro" id="IPR008930">
    <property type="entry name" value="Terpenoid_cyclase/PrenylTrfase"/>
</dbReference>
<dbReference type="Pfam" id="PF08766">
    <property type="entry name" value="DEK_C"/>
    <property type="match status" value="1"/>
</dbReference>
<dbReference type="VEuPathDB" id="FungiDB:DD237_003297"/>
<dbReference type="SMART" id="SM00509">
    <property type="entry name" value="TFS2N"/>
    <property type="match status" value="1"/>
</dbReference>
<sequence length="563" mass="62639">MAGGMYTKMTSSGSSLLTNPRSISKELEAKISLAIANVITSHDVTKLTTKMVRQTVEKQVHVSLTTHKDVLKRLMHQELRKLKAKKLAKRAVPEPWKRTLRRESIIKGLGRIYLMLRESPVTFPDWGLHAIQSLYDLQMVEEGKVLQLATLYARLMGALWLKEDRHADWTLGSIPTPTQLVNVIRAVYVVERLGISHPRRVELLDFCDRSPPVYGPEKLLGWNPAEGPPPPTDQSGASIYERLTRALVLWQQSHGLGISIGFTLSQLLQHLLSVYPYQGPGDLSPQEYEDQVHFVTTLVFVLTHHGKLRCETDLLPHEYFFLRHHVAYHLAQQDVALLGETLRALRCFEGSSNLVQMRRGMAFLLLTQHEDGSWVTESAQNDVNQRYFSTVQALWALCEPRRVGFAPAFPEVIPMLELHLNADIGGVDVRDDAVPFTNCYLSTYTLLLSLVQQGSTSSAINAKDINADSEVAAATAAAPSENEDIATRIGFLQGLLDQNGDVKSVSAALATHVLSTLADMMLTVDILKSTGIGRTINKLRKHATPSVAKAATQLVAKWKKDLL</sequence>
<name>A0A425CCS9_9STRA</name>
<keyword evidence="2 3" id="KW-0539">Nucleus</keyword>
<evidence type="ECO:0000313" key="7">
    <source>
        <dbReference type="Proteomes" id="UP000286097"/>
    </source>
</evidence>
<dbReference type="InterPro" id="IPR014876">
    <property type="entry name" value="DEK_C"/>
</dbReference>
<evidence type="ECO:0000259" key="4">
    <source>
        <dbReference type="PROSITE" id="PS51319"/>
    </source>
</evidence>
<reference evidence="6 7" key="1">
    <citation type="submission" date="2018-06" db="EMBL/GenBank/DDBJ databases">
        <title>Comparative genomics of downy mildews reveals potential adaptations to biotrophy.</title>
        <authorList>
            <person name="Fletcher K."/>
            <person name="Klosterman S.J."/>
            <person name="Derevnina L."/>
            <person name="Martin F."/>
            <person name="Koike S."/>
            <person name="Reyes Chin-Wo S."/>
            <person name="Mou B."/>
            <person name="Michelmore R."/>
        </authorList>
    </citation>
    <scope>NUCLEOTIDE SEQUENCE [LARGE SCALE GENOMIC DNA]</scope>
    <source>
        <strain evidence="6 7">R13</strain>
    </source>
</reference>
<dbReference type="CDD" id="cd00183">
    <property type="entry name" value="TFIIS_I"/>
    <property type="match status" value="1"/>
</dbReference>
<accession>A0A425CCS9</accession>
<protein>
    <submittedName>
        <fullName evidence="6">Uncharacterized protein</fullName>
    </submittedName>
</protein>
<evidence type="ECO:0000256" key="3">
    <source>
        <dbReference type="PROSITE-ProRule" id="PRU00649"/>
    </source>
</evidence>
<dbReference type="AlphaFoldDB" id="A0A425CCS9"/>
<dbReference type="InterPro" id="IPR035441">
    <property type="entry name" value="TFIIS/LEDGF_dom_sf"/>
</dbReference>
<dbReference type="Proteomes" id="UP000286097">
    <property type="component" value="Unassembled WGS sequence"/>
</dbReference>
<dbReference type="Pfam" id="PF08711">
    <property type="entry name" value="Med26"/>
    <property type="match status" value="1"/>
</dbReference>
<gene>
    <name evidence="6" type="ORF">DD237_003297</name>
</gene>
<dbReference type="PROSITE" id="PS51998">
    <property type="entry name" value="DEK_C"/>
    <property type="match status" value="1"/>
</dbReference>
<dbReference type="SUPFAM" id="SSF47676">
    <property type="entry name" value="Conserved domain common to transcription factors TFIIS, elongin A, CRSP70"/>
    <property type="match status" value="1"/>
</dbReference>
<dbReference type="Gene3D" id="1.20.930.10">
    <property type="entry name" value="Conserved domain common to transcription factors TFIIS, elongin A, CRSP70"/>
    <property type="match status" value="1"/>
</dbReference>
<comment type="subcellular location">
    <subcellularLocation>
        <location evidence="1 3">Nucleus</location>
    </subcellularLocation>
</comment>
<feature type="domain" description="DEK-C" evidence="5">
    <location>
        <begin position="25"/>
        <end position="80"/>
    </location>
</feature>
<dbReference type="PANTHER" id="PTHR15141">
    <property type="entry name" value="TRANSCRIPTION ELONGATION FACTOR B POLYPEPTIDE 3"/>
    <property type="match status" value="1"/>
</dbReference>
<evidence type="ECO:0000259" key="5">
    <source>
        <dbReference type="PROSITE" id="PS51998"/>
    </source>
</evidence>
<dbReference type="EMBL" id="QKXF01000183">
    <property type="protein sequence ID" value="RQM14832.1"/>
    <property type="molecule type" value="Genomic_DNA"/>
</dbReference>